<gene>
    <name evidence="1" type="ORF">C481_16912</name>
</gene>
<dbReference type="Proteomes" id="UP000011554">
    <property type="component" value="Unassembled WGS sequence"/>
</dbReference>
<dbReference type="eggNOG" id="arCOG01652">
    <property type="taxonomic scope" value="Archaea"/>
</dbReference>
<dbReference type="Gene3D" id="3.40.50.1820">
    <property type="entry name" value="alpha/beta hydrolase"/>
    <property type="match status" value="1"/>
</dbReference>
<name>M0AL22_NATA1</name>
<comment type="caution">
    <text evidence="1">The sequence shown here is derived from an EMBL/GenBank/DDBJ whole genome shotgun (WGS) entry which is preliminary data.</text>
</comment>
<accession>M0AL22</accession>
<proteinExistence type="predicted"/>
<reference evidence="1 2" key="1">
    <citation type="journal article" date="2014" name="PLoS Genet.">
        <title>Phylogenetically driven sequencing of extremely halophilic archaea reveals strategies for static and dynamic osmo-response.</title>
        <authorList>
            <person name="Becker E.A."/>
            <person name="Seitzer P.M."/>
            <person name="Tritt A."/>
            <person name="Larsen D."/>
            <person name="Krusor M."/>
            <person name="Yao A.I."/>
            <person name="Wu D."/>
            <person name="Madern D."/>
            <person name="Eisen J.A."/>
            <person name="Darling A.E."/>
            <person name="Facciotti M.T."/>
        </authorList>
    </citation>
    <scope>NUCLEOTIDE SEQUENCE [LARGE SCALE GENOMIC DNA]</scope>
    <source>
        <strain evidence="1 2">DSM 12278</strain>
    </source>
</reference>
<dbReference type="InterPro" id="IPR029058">
    <property type="entry name" value="AB_hydrolase_fold"/>
</dbReference>
<dbReference type="EMBL" id="AOIO01000038">
    <property type="protein sequence ID" value="ELY98627.1"/>
    <property type="molecule type" value="Genomic_DNA"/>
</dbReference>
<dbReference type="SUPFAM" id="SSF53474">
    <property type="entry name" value="alpha/beta-Hydrolases"/>
    <property type="match status" value="1"/>
</dbReference>
<protein>
    <recommendedName>
        <fullName evidence="3">Alpha/beta hydrolase</fullName>
    </recommendedName>
</protein>
<dbReference type="RefSeq" id="WP_006110486.1">
    <property type="nucleotide sequence ID" value="NZ_AOIO01000038.1"/>
</dbReference>
<evidence type="ECO:0000313" key="1">
    <source>
        <dbReference type="EMBL" id="ELY98627.1"/>
    </source>
</evidence>
<keyword evidence="2" id="KW-1185">Reference proteome</keyword>
<sequence length="215" mass="23191">MTDVLVPGGRDVRATLTEPDAETDAIVVACPPHPQQGGSRTDSRLVAVADRLRENGVACLRFDYGEWDEGYGEREDACNAIRWATERYDRVGLFGFSFGASLSLLAPADPDLVVESPVAAVAALAPTARLAADLDAVRALESLDCPVRIVVGERDTTADWKPVVERAAELGDENENENENEFEVVTLSADHFFVGQTDTVAETIGPFLESALRAE</sequence>
<dbReference type="OrthoDB" id="50239at2157"/>
<evidence type="ECO:0000313" key="2">
    <source>
        <dbReference type="Proteomes" id="UP000011554"/>
    </source>
</evidence>
<dbReference type="STRING" id="29540.C481_16912"/>
<dbReference type="AlphaFoldDB" id="M0AL22"/>
<dbReference type="PATRIC" id="fig|29540.5.peg.3446"/>
<evidence type="ECO:0008006" key="3">
    <source>
        <dbReference type="Google" id="ProtNLM"/>
    </source>
</evidence>
<organism evidence="1 2">
    <name type="scientific">Natrialba asiatica (strain ATCC 700177 / DSM 12278 / JCM 9576 / FERM P-10747 / NBRC 102637 / 172P1)</name>
    <dbReference type="NCBI Taxonomy" id="29540"/>
    <lineage>
        <taxon>Archaea</taxon>
        <taxon>Methanobacteriati</taxon>
        <taxon>Methanobacteriota</taxon>
        <taxon>Stenosarchaea group</taxon>
        <taxon>Halobacteria</taxon>
        <taxon>Halobacteriales</taxon>
        <taxon>Natrialbaceae</taxon>
        <taxon>Natrialba</taxon>
    </lineage>
</organism>